<keyword evidence="3" id="KW-1185">Reference proteome</keyword>
<gene>
    <name evidence="2" type="ORF">BOTNAR_0069g00190</name>
</gene>
<dbReference type="OrthoDB" id="3485948at2759"/>
<dbReference type="Proteomes" id="UP000297452">
    <property type="component" value="Unassembled WGS sequence"/>
</dbReference>
<accession>A0A4Z1IX76</accession>
<name>A0A4Z1IX76_9HELO</name>
<comment type="caution">
    <text evidence="2">The sequence shown here is derived from an EMBL/GenBank/DDBJ whole genome shotgun (WGS) entry which is preliminary data.</text>
</comment>
<organism evidence="2 3">
    <name type="scientific">Botryotinia narcissicola</name>
    <dbReference type="NCBI Taxonomy" id="278944"/>
    <lineage>
        <taxon>Eukaryota</taxon>
        <taxon>Fungi</taxon>
        <taxon>Dikarya</taxon>
        <taxon>Ascomycota</taxon>
        <taxon>Pezizomycotina</taxon>
        <taxon>Leotiomycetes</taxon>
        <taxon>Helotiales</taxon>
        <taxon>Sclerotiniaceae</taxon>
        <taxon>Botryotinia</taxon>
    </lineage>
</organism>
<feature type="region of interest" description="Disordered" evidence="1">
    <location>
        <begin position="70"/>
        <end position="100"/>
    </location>
</feature>
<evidence type="ECO:0000313" key="3">
    <source>
        <dbReference type="Proteomes" id="UP000297452"/>
    </source>
</evidence>
<feature type="compositionally biased region" description="Basic and acidic residues" evidence="1">
    <location>
        <begin position="70"/>
        <end position="95"/>
    </location>
</feature>
<evidence type="ECO:0000313" key="2">
    <source>
        <dbReference type="EMBL" id="TGO66069.1"/>
    </source>
</evidence>
<feature type="region of interest" description="Disordered" evidence="1">
    <location>
        <begin position="1"/>
        <end position="29"/>
    </location>
</feature>
<evidence type="ECO:0000256" key="1">
    <source>
        <dbReference type="SAM" id="MobiDB-lite"/>
    </source>
</evidence>
<reference evidence="2 3" key="1">
    <citation type="submission" date="2017-12" db="EMBL/GenBank/DDBJ databases">
        <title>Comparative genomics of Botrytis spp.</title>
        <authorList>
            <person name="Valero-Jimenez C.A."/>
            <person name="Tapia P."/>
            <person name="Veloso J."/>
            <person name="Silva-Moreno E."/>
            <person name="Staats M."/>
            <person name="Valdes J.H."/>
            <person name="Van Kan J.A.L."/>
        </authorList>
    </citation>
    <scope>NUCLEOTIDE SEQUENCE [LARGE SCALE GENOMIC DNA]</scope>
    <source>
        <strain evidence="2 3">MUCL2120</strain>
    </source>
</reference>
<dbReference type="AlphaFoldDB" id="A0A4Z1IX76"/>
<protein>
    <submittedName>
        <fullName evidence="2">Uncharacterized protein</fullName>
    </submittedName>
</protein>
<feature type="compositionally biased region" description="Basic residues" evidence="1">
    <location>
        <begin position="10"/>
        <end position="19"/>
    </location>
</feature>
<sequence>MVTKDSTIHHCPKKSKGNCRRAYTPGPNSRPYCSAHMTYCKEEGCRLPYLLGKQRCERCAATTEKEELLAKQTAEEEAKDKENAGSNKNGKDKDKKLKPKSANKKLKCHLVTAQCKLLVPTQIHCLMDNY</sequence>
<dbReference type="EMBL" id="PQXJ01000069">
    <property type="protein sequence ID" value="TGO66069.1"/>
    <property type="molecule type" value="Genomic_DNA"/>
</dbReference>
<proteinExistence type="predicted"/>